<evidence type="ECO:0000313" key="3">
    <source>
        <dbReference type="Proteomes" id="UP000799778"/>
    </source>
</evidence>
<sequence length="333" mass="37483">MCDAIFTFGQRGSHFFQCPSRRDYTRIPKKLQRILATKDIAHVYHVTLGFENSFMITYRDRNGNDHIEFQGLPSELTTFLTATHPTTHLPLRSLPSITLTLGPENESFFVGDGTSYLWMNLPGPLLSALQSRISNGSWTDKPRLVALGASSNFLLITQNNAAVWDLPAYRTLGDMMLYSQGKERGIEEVWGVVLHAYRYQGFVAMSRNGTVLGENLPEWSLKGLEGLKAPIGRDVREEEVRRRQRVLAARPGLGDRERSGNERLRPQATLRRQWGKAVDEWADGRSENRGDDGGRERERERQKTYFKTQAKGMKLSLSLSIGIGAGGLTKILG</sequence>
<accession>A0A6A5XNN9</accession>
<dbReference type="RefSeq" id="XP_033382689.1">
    <property type="nucleotide sequence ID" value="XM_033521963.1"/>
</dbReference>
<protein>
    <submittedName>
        <fullName evidence="2">Uncharacterized protein</fullName>
    </submittedName>
</protein>
<dbReference type="OrthoDB" id="5149635at2759"/>
<dbReference type="AlphaFoldDB" id="A0A6A5XNN9"/>
<gene>
    <name evidence="2" type="ORF">BU24DRAFT_213332</name>
</gene>
<organism evidence="2 3">
    <name type="scientific">Aaosphaeria arxii CBS 175.79</name>
    <dbReference type="NCBI Taxonomy" id="1450172"/>
    <lineage>
        <taxon>Eukaryota</taxon>
        <taxon>Fungi</taxon>
        <taxon>Dikarya</taxon>
        <taxon>Ascomycota</taxon>
        <taxon>Pezizomycotina</taxon>
        <taxon>Dothideomycetes</taxon>
        <taxon>Pleosporomycetidae</taxon>
        <taxon>Pleosporales</taxon>
        <taxon>Pleosporales incertae sedis</taxon>
        <taxon>Aaosphaeria</taxon>
    </lineage>
</organism>
<evidence type="ECO:0000256" key="1">
    <source>
        <dbReference type="SAM" id="MobiDB-lite"/>
    </source>
</evidence>
<dbReference type="GeneID" id="54279360"/>
<keyword evidence="3" id="KW-1185">Reference proteome</keyword>
<proteinExistence type="predicted"/>
<feature type="region of interest" description="Disordered" evidence="1">
    <location>
        <begin position="281"/>
        <end position="301"/>
    </location>
</feature>
<evidence type="ECO:0000313" key="2">
    <source>
        <dbReference type="EMBL" id="KAF2014350.1"/>
    </source>
</evidence>
<name>A0A6A5XNN9_9PLEO</name>
<dbReference type="EMBL" id="ML978070">
    <property type="protein sequence ID" value="KAF2014350.1"/>
    <property type="molecule type" value="Genomic_DNA"/>
</dbReference>
<reference evidence="2" key="1">
    <citation type="journal article" date="2020" name="Stud. Mycol.">
        <title>101 Dothideomycetes genomes: a test case for predicting lifestyles and emergence of pathogens.</title>
        <authorList>
            <person name="Haridas S."/>
            <person name="Albert R."/>
            <person name="Binder M."/>
            <person name="Bloem J."/>
            <person name="Labutti K."/>
            <person name="Salamov A."/>
            <person name="Andreopoulos B."/>
            <person name="Baker S."/>
            <person name="Barry K."/>
            <person name="Bills G."/>
            <person name="Bluhm B."/>
            <person name="Cannon C."/>
            <person name="Castanera R."/>
            <person name="Culley D."/>
            <person name="Daum C."/>
            <person name="Ezra D."/>
            <person name="Gonzalez J."/>
            <person name="Henrissat B."/>
            <person name="Kuo A."/>
            <person name="Liang C."/>
            <person name="Lipzen A."/>
            <person name="Lutzoni F."/>
            <person name="Magnuson J."/>
            <person name="Mondo S."/>
            <person name="Nolan M."/>
            <person name="Ohm R."/>
            <person name="Pangilinan J."/>
            <person name="Park H.-J."/>
            <person name="Ramirez L."/>
            <person name="Alfaro M."/>
            <person name="Sun H."/>
            <person name="Tritt A."/>
            <person name="Yoshinaga Y."/>
            <person name="Zwiers L.-H."/>
            <person name="Turgeon B."/>
            <person name="Goodwin S."/>
            <person name="Spatafora J."/>
            <person name="Crous P."/>
            <person name="Grigoriev I."/>
        </authorList>
    </citation>
    <scope>NUCLEOTIDE SEQUENCE</scope>
    <source>
        <strain evidence="2">CBS 175.79</strain>
    </source>
</reference>
<dbReference type="Proteomes" id="UP000799778">
    <property type="component" value="Unassembled WGS sequence"/>
</dbReference>